<proteinExistence type="predicted"/>
<sequence length="60" mass="6183">MGLVLIAMDALRQEGKTPISKCLPANVAVVLAAVDGAVLLTVELINVVVVKGTTTASNFF</sequence>
<accession>A0A1G2SE52</accession>
<comment type="caution">
    <text evidence="1">The sequence shown here is derived from an EMBL/GenBank/DDBJ whole genome shotgun (WGS) entry which is preliminary data.</text>
</comment>
<name>A0A1G2SE52_9BACT</name>
<dbReference type="AlphaFoldDB" id="A0A1G2SE52"/>
<gene>
    <name evidence="1" type="ORF">A3B07_00645</name>
</gene>
<evidence type="ECO:0000313" key="2">
    <source>
        <dbReference type="Proteomes" id="UP000178817"/>
    </source>
</evidence>
<dbReference type="Proteomes" id="UP000178817">
    <property type="component" value="Unassembled WGS sequence"/>
</dbReference>
<organism evidence="1 2">
    <name type="scientific">Candidatus Yonathbacteria bacterium RIFCSPLOWO2_01_FULL_43_27</name>
    <dbReference type="NCBI Taxonomy" id="1802726"/>
    <lineage>
        <taxon>Bacteria</taxon>
        <taxon>Candidatus Yonathiibacteriota</taxon>
    </lineage>
</organism>
<evidence type="ECO:0000313" key="1">
    <source>
        <dbReference type="EMBL" id="OHA83255.1"/>
    </source>
</evidence>
<reference evidence="1 2" key="1">
    <citation type="journal article" date="2016" name="Nat. Commun.">
        <title>Thousands of microbial genomes shed light on interconnected biogeochemical processes in an aquifer system.</title>
        <authorList>
            <person name="Anantharaman K."/>
            <person name="Brown C.T."/>
            <person name="Hug L.A."/>
            <person name="Sharon I."/>
            <person name="Castelle C.J."/>
            <person name="Probst A.J."/>
            <person name="Thomas B.C."/>
            <person name="Singh A."/>
            <person name="Wilkins M.J."/>
            <person name="Karaoz U."/>
            <person name="Brodie E.L."/>
            <person name="Williams K.H."/>
            <person name="Hubbard S.S."/>
            <person name="Banfield J.F."/>
        </authorList>
    </citation>
    <scope>NUCLEOTIDE SEQUENCE [LARGE SCALE GENOMIC DNA]</scope>
</reference>
<protein>
    <submittedName>
        <fullName evidence="1">Uncharacterized protein</fullName>
    </submittedName>
</protein>
<dbReference type="EMBL" id="MHUV01000001">
    <property type="protein sequence ID" value="OHA83255.1"/>
    <property type="molecule type" value="Genomic_DNA"/>
</dbReference>